<dbReference type="EMBL" id="LRPM01000048">
    <property type="protein sequence ID" value="KWZ77481.1"/>
    <property type="molecule type" value="Genomic_DNA"/>
</dbReference>
<comment type="caution">
    <text evidence="1">The sequence shown here is derived from an EMBL/GenBank/DDBJ whole genome shotgun (WGS) entry which is preliminary data.</text>
</comment>
<keyword evidence="2" id="KW-1185">Reference proteome</keyword>
<dbReference type="AlphaFoldDB" id="A0A133KD23"/>
<accession>A0A133KD23</accession>
<dbReference type="Proteomes" id="UP000070383">
    <property type="component" value="Unassembled WGS sequence"/>
</dbReference>
<proteinExistence type="predicted"/>
<dbReference type="STRING" id="33036.HMPREF3200_01301"/>
<evidence type="ECO:0000313" key="2">
    <source>
        <dbReference type="Proteomes" id="UP000070383"/>
    </source>
</evidence>
<reference evidence="2" key="1">
    <citation type="submission" date="2016-01" db="EMBL/GenBank/DDBJ databases">
        <authorList>
            <person name="Mitreva M."/>
            <person name="Pepin K.H."/>
            <person name="Mihindukulasuriya K.A."/>
            <person name="Fulton R."/>
            <person name="Fronick C."/>
            <person name="O'Laughlin M."/>
            <person name="Miner T."/>
            <person name="Herter B."/>
            <person name="Rosa B.A."/>
            <person name="Cordes M."/>
            <person name="Tomlinson C."/>
            <person name="Wollam A."/>
            <person name="Palsikar V.B."/>
            <person name="Mardis E.R."/>
            <person name="Wilson R.K."/>
        </authorList>
    </citation>
    <scope>NUCLEOTIDE SEQUENCE [LARGE SCALE GENOMIC DNA]</scope>
    <source>
        <strain evidence="2">MJR8151</strain>
    </source>
</reference>
<evidence type="ECO:0000313" key="1">
    <source>
        <dbReference type="EMBL" id="KWZ77481.1"/>
    </source>
</evidence>
<dbReference type="PATRIC" id="fig|33036.3.peg.1289"/>
<protein>
    <recommendedName>
        <fullName evidence="3">Oxidoreductase molybdopterin-binding domain-containing protein</fullName>
    </recommendedName>
</protein>
<organism evidence="1 2">
    <name type="scientific">Anaerococcus tetradius</name>
    <dbReference type="NCBI Taxonomy" id="33036"/>
    <lineage>
        <taxon>Bacteria</taxon>
        <taxon>Bacillati</taxon>
        <taxon>Bacillota</taxon>
        <taxon>Tissierellia</taxon>
        <taxon>Tissierellales</taxon>
        <taxon>Peptoniphilaceae</taxon>
        <taxon>Anaerococcus</taxon>
    </lineage>
</organism>
<sequence length="177" mass="20465">MKNRMYKRFKKNKYKIYLSLISLVLAIFLIIFVKNTISDYYLKKYDKEIIVIRDSDNIQHSYSLREIRSLKAIKQKVRINKGLEVVELTGVALEKLLGDLGYNLEEAPDLLIEDSNGNTTTFPMSVALEVNRVLLVYKINNKANRDYDDSMGTFSIIDTTSDNKSSWVKDAKLLNIQ</sequence>
<dbReference type="RefSeq" id="WP_004835974.1">
    <property type="nucleotide sequence ID" value="NZ_CAMPNK010000004.1"/>
</dbReference>
<gene>
    <name evidence="1" type="ORF">HMPREF3200_01301</name>
</gene>
<name>A0A133KD23_9FIRM</name>
<dbReference type="OrthoDB" id="1693024at2"/>
<evidence type="ECO:0008006" key="3">
    <source>
        <dbReference type="Google" id="ProtNLM"/>
    </source>
</evidence>